<dbReference type="InterPro" id="IPR027417">
    <property type="entry name" value="P-loop_NTPase"/>
</dbReference>
<feature type="compositionally biased region" description="Low complexity" evidence="1">
    <location>
        <begin position="127"/>
        <end position="137"/>
    </location>
</feature>
<feature type="compositionally biased region" description="Polar residues" evidence="1">
    <location>
        <begin position="111"/>
        <end position="120"/>
    </location>
</feature>
<dbReference type="RefSeq" id="WP_192595509.1">
    <property type="nucleotide sequence ID" value="NZ_BAAALJ010000002.1"/>
</dbReference>
<comment type="caution">
    <text evidence="3">The sequence shown here is derived from an EMBL/GenBank/DDBJ whole genome shotgun (WGS) entry which is preliminary data.</text>
</comment>
<name>A0ABR9JEZ7_9MICC</name>
<organism evidence="3 4">
    <name type="scientific">Nesterenkonia lutea</name>
    <dbReference type="NCBI Taxonomy" id="272919"/>
    <lineage>
        <taxon>Bacteria</taxon>
        <taxon>Bacillati</taxon>
        <taxon>Actinomycetota</taxon>
        <taxon>Actinomycetes</taxon>
        <taxon>Micrococcales</taxon>
        <taxon>Micrococcaceae</taxon>
        <taxon>Nesterenkonia</taxon>
    </lineage>
</organism>
<dbReference type="EMBL" id="JADBED010000001">
    <property type="protein sequence ID" value="MBE1524506.1"/>
    <property type="molecule type" value="Genomic_DNA"/>
</dbReference>
<keyword evidence="4" id="KW-1185">Reference proteome</keyword>
<dbReference type="SUPFAM" id="SSF52540">
    <property type="entry name" value="P-loop containing nucleoside triphosphate hydrolases"/>
    <property type="match status" value="1"/>
</dbReference>
<dbReference type="Pfam" id="PF01656">
    <property type="entry name" value="CbiA"/>
    <property type="match status" value="1"/>
</dbReference>
<evidence type="ECO:0000313" key="3">
    <source>
        <dbReference type="EMBL" id="MBE1524506.1"/>
    </source>
</evidence>
<evidence type="ECO:0000256" key="1">
    <source>
        <dbReference type="SAM" id="MobiDB-lite"/>
    </source>
</evidence>
<gene>
    <name evidence="3" type="ORF">H4W27_001624</name>
</gene>
<reference evidence="3 4" key="1">
    <citation type="submission" date="2020-10" db="EMBL/GenBank/DDBJ databases">
        <title>Sequencing the genomes of 1000 actinobacteria strains.</title>
        <authorList>
            <person name="Klenk H.-P."/>
        </authorList>
    </citation>
    <scope>NUCLEOTIDE SEQUENCE [LARGE SCALE GENOMIC DNA]</scope>
    <source>
        <strain evidence="3 4">DSM 15666</strain>
    </source>
</reference>
<sequence length="455" mass="47450">MERCAVATTGQLTVDHIAAVEGLQGPVTIERRCADLPELIAVCRNGRADAALIIGDTEQLTATVLAELRQGGRRVVALCAAAEERDRLHRLGVTCFDDEVSAGDLALALQGGQSTPAARSTTEHADGASPEGAAAPGGPAPPADTVEHAGQEDGSPAVEPDALLPAEPATVTRPEGITVVWGGPGSPGRSTIALNLAAEIALQGHEVLLVDADTVAASLVPQLGLMEETAGLAQACRAADLGRLDAAALGAAVAVVEVSGSRFGLLSGLPRAARWPEIRERSLIAVLEMARARYDHVIVDIAASVEQDEELSYDTIAPQRSGAALTCLRAADRILAVGAADPVSFSRLVKAIEDLQLSLPETAAAQIEVVINKVRSEVIGRSPRDQLQRTWRQLGPDRGIDAFLTWDGAGCDAALLKGQVLAEAAPDSALRRSIADLAGAELPQRRTGLMSRFRR</sequence>
<dbReference type="Gene3D" id="3.40.50.300">
    <property type="entry name" value="P-loop containing nucleotide triphosphate hydrolases"/>
    <property type="match status" value="1"/>
</dbReference>
<feature type="region of interest" description="Disordered" evidence="1">
    <location>
        <begin position="111"/>
        <end position="161"/>
    </location>
</feature>
<proteinExistence type="predicted"/>
<evidence type="ECO:0000259" key="2">
    <source>
        <dbReference type="Pfam" id="PF01656"/>
    </source>
</evidence>
<dbReference type="Proteomes" id="UP000643525">
    <property type="component" value="Unassembled WGS sequence"/>
</dbReference>
<feature type="domain" description="CobQ/CobB/MinD/ParA nucleotide binding" evidence="2">
    <location>
        <begin position="180"/>
        <end position="392"/>
    </location>
</feature>
<evidence type="ECO:0000313" key="4">
    <source>
        <dbReference type="Proteomes" id="UP000643525"/>
    </source>
</evidence>
<protein>
    <submittedName>
        <fullName evidence="3">Mrp family chromosome partitioning ATPase</fullName>
    </submittedName>
</protein>
<accession>A0ABR9JEZ7</accession>
<dbReference type="InterPro" id="IPR002586">
    <property type="entry name" value="CobQ/CobB/MinD/ParA_Nub-bd_dom"/>
</dbReference>